<reference evidence="2 3" key="1">
    <citation type="submission" date="2019-03" db="EMBL/GenBank/DDBJ databases">
        <title>Genomic Encyclopedia of Type Strains, Phase IV (KMG-IV): sequencing the most valuable type-strain genomes for metagenomic binning, comparative biology and taxonomic classification.</title>
        <authorList>
            <person name="Goeker M."/>
        </authorList>
    </citation>
    <scope>NUCLEOTIDE SEQUENCE [LARGE SCALE GENOMIC DNA]</scope>
    <source>
        <strain evidence="2 3">DSM 29481</strain>
    </source>
</reference>
<keyword evidence="1" id="KW-0812">Transmembrane</keyword>
<dbReference type="Proteomes" id="UP000295773">
    <property type="component" value="Unassembled WGS sequence"/>
</dbReference>
<dbReference type="RefSeq" id="WP_008688917.1">
    <property type="nucleotide sequence ID" value="NZ_AP024510.1"/>
</dbReference>
<dbReference type="GeneID" id="73795354"/>
<dbReference type="AlphaFoldDB" id="A0A4R3TMM8"/>
<evidence type="ECO:0000256" key="1">
    <source>
        <dbReference type="SAM" id="Phobius"/>
    </source>
</evidence>
<protein>
    <submittedName>
        <fullName evidence="2">Uncharacterized protein</fullName>
    </submittedName>
</protein>
<dbReference type="EMBL" id="SMBP01000003">
    <property type="protein sequence ID" value="TCU62726.1"/>
    <property type="molecule type" value="Genomic_DNA"/>
</dbReference>
<gene>
    <name evidence="2" type="ORF">EDD61_103141</name>
</gene>
<organism evidence="2 3">
    <name type="scientific">Longicatena caecimuris</name>
    <dbReference type="NCBI Taxonomy" id="1796635"/>
    <lineage>
        <taxon>Bacteria</taxon>
        <taxon>Bacillati</taxon>
        <taxon>Bacillota</taxon>
        <taxon>Erysipelotrichia</taxon>
        <taxon>Erysipelotrichales</taxon>
        <taxon>Erysipelotrichaceae</taxon>
        <taxon>Longicatena</taxon>
    </lineage>
</organism>
<keyword evidence="3" id="KW-1185">Reference proteome</keyword>
<keyword evidence="1" id="KW-1133">Transmembrane helix</keyword>
<accession>A0A4R3TMM8</accession>
<proteinExistence type="predicted"/>
<sequence>MKLQNVFQDTIVLGFVVPLAITPLGLIYLNDHGVWNITINWKNSNCVNKTITAAQLLELFQQHASCYANQKEHFEEKRQQMMEKIKMLDASTVIEFA</sequence>
<evidence type="ECO:0000313" key="2">
    <source>
        <dbReference type="EMBL" id="TCU62726.1"/>
    </source>
</evidence>
<comment type="caution">
    <text evidence="2">The sequence shown here is derived from an EMBL/GenBank/DDBJ whole genome shotgun (WGS) entry which is preliminary data.</text>
</comment>
<evidence type="ECO:0000313" key="3">
    <source>
        <dbReference type="Proteomes" id="UP000295773"/>
    </source>
</evidence>
<keyword evidence="1" id="KW-0472">Membrane</keyword>
<feature type="transmembrane region" description="Helical" evidence="1">
    <location>
        <begin position="6"/>
        <end position="29"/>
    </location>
</feature>
<name>A0A4R3TMM8_9FIRM</name>